<comment type="caution">
    <text evidence="1">The sequence shown here is derived from an EMBL/GenBank/DDBJ whole genome shotgun (WGS) entry which is preliminary data.</text>
</comment>
<dbReference type="EMBL" id="NAJO01000063">
    <property type="protein sequence ID" value="OQN96685.1"/>
    <property type="molecule type" value="Genomic_DNA"/>
</dbReference>
<protein>
    <submittedName>
        <fullName evidence="1">Uncharacterized protein</fullName>
    </submittedName>
</protein>
<proteinExistence type="predicted"/>
<dbReference type="Proteomes" id="UP000192596">
    <property type="component" value="Unassembled WGS sequence"/>
</dbReference>
<dbReference type="OrthoDB" id="4456803at2759"/>
<dbReference type="AlphaFoldDB" id="A0A1V8SBX6"/>
<keyword evidence="2" id="KW-1185">Reference proteome</keyword>
<organism evidence="1 2">
    <name type="scientific">Cryoendolithus antarcticus</name>
    <dbReference type="NCBI Taxonomy" id="1507870"/>
    <lineage>
        <taxon>Eukaryota</taxon>
        <taxon>Fungi</taxon>
        <taxon>Dikarya</taxon>
        <taxon>Ascomycota</taxon>
        <taxon>Pezizomycotina</taxon>
        <taxon>Dothideomycetes</taxon>
        <taxon>Dothideomycetidae</taxon>
        <taxon>Cladosporiales</taxon>
        <taxon>Cladosporiaceae</taxon>
        <taxon>Cryoendolithus</taxon>
    </lineage>
</organism>
<reference evidence="2" key="1">
    <citation type="submission" date="2017-03" db="EMBL/GenBank/DDBJ databases">
        <title>Genomes of endolithic fungi from Antarctica.</title>
        <authorList>
            <person name="Coleine C."/>
            <person name="Masonjones S."/>
            <person name="Stajich J.E."/>
        </authorList>
    </citation>
    <scope>NUCLEOTIDE SEQUENCE [LARGE SCALE GENOMIC DNA]</scope>
    <source>
        <strain evidence="2">CCFEE 5527</strain>
    </source>
</reference>
<dbReference type="InParanoid" id="A0A1V8SBX6"/>
<name>A0A1V8SBX6_9PEZI</name>
<gene>
    <name evidence="1" type="ORF">B0A48_17325</name>
</gene>
<evidence type="ECO:0000313" key="1">
    <source>
        <dbReference type="EMBL" id="OQN96685.1"/>
    </source>
</evidence>
<accession>A0A1V8SBX6</accession>
<evidence type="ECO:0000313" key="2">
    <source>
        <dbReference type="Proteomes" id="UP000192596"/>
    </source>
</evidence>
<sequence length="188" mass="21602">MAKSHVLFCTVVDPTEASPAIVLIFCPDRDRVLFNLFTPARHDPSLVTRPSREPVSLVPDDFADYTSAQLRDYTTALEGDEQLYHRIFAVLDDQGAQDQTVVIHYYHVPPIDPDYPADDPRQMEECIEPDGDLHPKWLVWRIKWEEAYAMTANLDLKPAMKYEVYMNRPERFTDEKGVYDVEAAIKGA</sequence>